<evidence type="ECO:0008006" key="3">
    <source>
        <dbReference type="Google" id="ProtNLM"/>
    </source>
</evidence>
<proteinExistence type="predicted"/>
<reference evidence="1" key="1">
    <citation type="submission" date="2020-01" db="EMBL/GenBank/DDBJ databases">
        <authorList>
            <consortium name="DOE Joint Genome Institute"/>
            <person name="Haridas S."/>
            <person name="Albert R."/>
            <person name="Binder M."/>
            <person name="Bloem J."/>
            <person name="Labutti K."/>
            <person name="Salamov A."/>
            <person name="Andreopoulos B."/>
            <person name="Baker S.E."/>
            <person name="Barry K."/>
            <person name="Bills G."/>
            <person name="Bluhm B.H."/>
            <person name="Cannon C."/>
            <person name="Castanera R."/>
            <person name="Culley D.E."/>
            <person name="Daum C."/>
            <person name="Ezra D."/>
            <person name="Gonzalez J.B."/>
            <person name="Henrissat B."/>
            <person name="Kuo A."/>
            <person name="Liang C."/>
            <person name="Lipzen A."/>
            <person name="Lutzoni F."/>
            <person name="Magnuson J."/>
            <person name="Mondo S."/>
            <person name="Nolan M."/>
            <person name="Ohm R."/>
            <person name="Pangilinan J."/>
            <person name="Park H.-J."/>
            <person name="Ramirez L."/>
            <person name="Alfaro M."/>
            <person name="Sun H."/>
            <person name="Tritt A."/>
            <person name="Yoshinaga Y."/>
            <person name="Zwiers L.-H."/>
            <person name="Turgeon B.G."/>
            <person name="Goodwin S.B."/>
            <person name="Spatafora J.W."/>
            <person name="Crous P.W."/>
            <person name="Grigoriev I.V."/>
        </authorList>
    </citation>
    <scope>NUCLEOTIDE SEQUENCE</scope>
    <source>
        <strain evidence="1">P77</strain>
    </source>
</reference>
<evidence type="ECO:0000313" key="2">
    <source>
        <dbReference type="Proteomes" id="UP000800040"/>
    </source>
</evidence>
<dbReference type="EMBL" id="ML975255">
    <property type="protein sequence ID" value="KAF1838089.1"/>
    <property type="molecule type" value="Genomic_DNA"/>
</dbReference>
<dbReference type="Proteomes" id="UP000800040">
    <property type="component" value="Unassembled WGS sequence"/>
</dbReference>
<organism evidence="1 2">
    <name type="scientific">Decorospora gaudefroyi</name>
    <dbReference type="NCBI Taxonomy" id="184978"/>
    <lineage>
        <taxon>Eukaryota</taxon>
        <taxon>Fungi</taxon>
        <taxon>Dikarya</taxon>
        <taxon>Ascomycota</taxon>
        <taxon>Pezizomycotina</taxon>
        <taxon>Dothideomycetes</taxon>
        <taxon>Pleosporomycetidae</taxon>
        <taxon>Pleosporales</taxon>
        <taxon>Pleosporineae</taxon>
        <taxon>Pleosporaceae</taxon>
        <taxon>Decorospora</taxon>
    </lineage>
</organism>
<dbReference type="AlphaFoldDB" id="A0A6A5KRF5"/>
<keyword evidence="2" id="KW-1185">Reference proteome</keyword>
<protein>
    <recommendedName>
        <fullName evidence="3">F-box domain-containing protein</fullName>
    </recommendedName>
</protein>
<dbReference type="OrthoDB" id="10660212at2759"/>
<name>A0A6A5KRF5_9PLEO</name>
<sequence length="366" mass="41728">MCKFDIPTTTGCNAALILRTLQARPDLGKHTRYLRLVQCDLGFNLRRILGWYGWQSLALDTQDILTSQHFPPDAALPYRLWTDLTAKAKPITTSMEPSFDLVCDILRLLPNLLGLNRMLYLKDSPCDPFLEMAISSHGLPTESHPFAHLQQIQTVCFSTLSRLWPLFSLPVLRTLRLRYGRNTPTDPSQIASWTDASSSLESIDIENLILAGQYGYDDTRDPLRLMSNACDKLQTLSITTVCSEKISVAVLLRSFVKHIDTLHSLTVYESRPQLSKLPATRIPFRNKDMFGRLRSAKALRTLKMDVVDLLSLTTQDERNKRAPGVLRRKCYRFPHAPEEEYYFFVDLELLPSLVSLTLRIADVKDQ</sequence>
<accession>A0A6A5KRF5</accession>
<gene>
    <name evidence="1" type="ORF">BDW02DRAFT_51238</name>
</gene>
<evidence type="ECO:0000313" key="1">
    <source>
        <dbReference type="EMBL" id="KAF1838089.1"/>
    </source>
</evidence>